<proteinExistence type="inferred from homology"/>
<dbReference type="InterPro" id="IPR049326">
    <property type="entry name" value="Rhodopsin_dom_fungi"/>
</dbReference>
<feature type="transmembrane region" description="Helical" evidence="7">
    <location>
        <begin position="220"/>
        <end position="238"/>
    </location>
</feature>
<dbReference type="PANTHER" id="PTHR33048">
    <property type="entry name" value="PTH11-LIKE INTEGRAL MEMBRANE PROTEIN (AFU_ORTHOLOGUE AFUA_5G11245)"/>
    <property type="match status" value="1"/>
</dbReference>
<feature type="compositionally biased region" description="Low complexity" evidence="6">
    <location>
        <begin position="503"/>
        <end position="516"/>
    </location>
</feature>
<evidence type="ECO:0000256" key="6">
    <source>
        <dbReference type="SAM" id="MobiDB-lite"/>
    </source>
</evidence>
<dbReference type="Proteomes" id="UP001322138">
    <property type="component" value="Unassembled WGS sequence"/>
</dbReference>
<name>A0ABR0FK40_9PEZI</name>
<feature type="transmembrane region" description="Helical" evidence="7">
    <location>
        <begin position="137"/>
        <end position="155"/>
    </location>
</feature>
<evidence type="ECO:0000256" key="7">
    <source>
        <dbReference type="SAM" id="Phobius"/>
    </source>
</evidence>
<dbReference type="InterPro" id="IPR052337">
    <property type="entry name" value="SAT4-like"/>
</dbReference>
<evidence type="ECO:0000313" key="9">
    <source>
        <dbReference type="EMBL" id="KAK4644340.1"/>
    </source>
</evidence>
<comment type="caution">
    <text evidence="9">The sequence shown here is derived from an EMBL/GenBank/DDBJ whole genome shotgun (WGS) entry which is preliminary data.</text>
</comment>
<dbReference type="GeneID" id="87897018"/>
<keyword evidence="3 7" id="KW-1133">Transmembrane helix</keyword>
<reference evidence="9 10" key="1">
    <citation type="journal article" date="2023" name="bioRxiv">
        <title>High-quality genome assemblies of four members of thePodospora anserinaspecies complex.</title>
        <authorList>
            <person name="Ament-Velasquez S.L."/>
            <person name="Vogan A.A."/>
            <person name="Wallerman O."/>
            <person name="Hartmann F."/>
            <person name="Gautier V."/>
            <person name="Silar P."/>
            <person name="Giraud T."/>
            <person name="Johannesson H."/>
        </authorList>
    </citation>
    <scope>NUCLEOTIDE SEQUENCE [LARGE SCALE GENOMIC DNA]</scope>
    <source>
        <strain evidence="9 10">CBS 112042</strain>
    </source>
</reference>
<keyword evidence="10" id="KW-1185">Reference proteome</keyword>
<dbReference type="Pfam" id="PF20684">
    <property type="entry name" value="Fung_rhodopsin"/>
    <property type="match status" value="1"/>
</dbReference>
<evidence type="ECO:0000256" key="2">
    <source>
        <dbReference type="ARBA" id="ARBA00022692"/>
    </source>
</evidence>
<feature type="transmembrane region" description="Helical" evidence="7">
    <location>
        <begin position="20"/>
        <end position="43"/>
    </location>
</feature>
<sequence>MVLYTDPPPLRPFSNDKPTLLVCWWITMFCAVIILLRVCGRLVRTERLFREDKMAALALVPLFLRMGCVHVILLFGTNNVQLDNVRLSDEGLRRREIASGLVLLSRVMYAATLWVLKNAILEFFRRLNVTWERSYELSLRFIRAVLVATFIAVVISDLTECQPFSHYWQVLPDPGGRCRQGYAQLLTMAVCNVFTDLLLIICPVPIIVRSTMSTKRKAQLVMLFSLSLAPIGVTIYRVPHIINEQGSQQSRSLYASIELLFATAAANALVLGSFVRDRGVKKRKYKYDSVAVASTIDRSSASESRRPTVLKHWGSDEDLVRDMGYAVKPELRESQPTGNENPVFTPAPIATTKLHEDMTSWQFPGANRASAAQSDDPLISSDPVPSVRSNSTATRRVSFFDYGGLLDDVGPTSRRGSYLSSKDIPVGLTTTHPSPAVQASGNGLRRGSAALLQDLGGFLSPLTSIQPKPKPKPPSLEPIEQSTQEGSNAAPGYSMPSPEKAGPELLDPGGLLNGNGACTEDLSSGFVREL</sequence>
<feature type="domain" description="Rhodopsin" evidence="8">
    <location>
        <begin position="36"/>
        <end position="257"/>
    </location>
</feature>
<keyword evidence="4 7" id="KW-0472">Membrane</keyword>
<dbReference type="EMBL" id="JAFFGZ010000005">
    <property type="protein sequence ID" value="KAK4644340.1"/>
    <property type="molecule type" value="Genomic_DNA"/>
</dbReference>
<evidence type="ECO:0000259" key="8">
    <source>
        <dbReference type="Pfam" id="PF20684"/>
    </source>
</evidence>
<organism evidence="9 10">
    <name type="scientific">Podospora bellae-mahoneyi</name>
    <dbReference type="NCBI Taxonomy" id="2093777"/>
    <lineage>
        <taxon>Eukaryota</taxon>
        <taxon>Fungi</taxon>
        <taxon>Dikarya</taxon>
        <taxon>Ascomycota</taxon>
        <taxon>Pezizomycotina</taxon>
        <taxon>Sordariomycetes</taxon>
        <taxon>Sordariomycetidae</taxon>
        <taxon>Sordariales</taxon>
        <taxon>Podosporaceae</taxon>
        <taxon>Podospora</taxon>
    </lineage>
</organism>
<feature type="region of interest" description="Disordered" evidence="6">
    <location>
        <begin position="411"/>
        <end position="442"/>
    </location>
</feature>
<keyword evidence="2 7" id="KW-0812">Transmembrane</keyword>
<feature type="region of interest" description="Disordered" evidence="6">
    <location>
        <begin position="367"/>
        <end position="391"/>
    </location>
</feature>
<comment type="subcellular location">
    <subcellularLocation>
        <location evidence="1">Membrane</location>
        <topology evidence="1">Multi-pass membrane protein</topology>
    </subcellularLocation>
</comment>
<feature type="region of interest" description="Disordered" evidence="6">
    <location>
        <begin position="460"/>
        <end position="530"/>
    </location>
</feature>
<dbReference type="PANTHER" id="PTHR33048:SF19">
    <property type="entry name" value="MEMBRANE PROTEIN PTH11-LIKE, PUTATIVE (AFU_ORTHOLOGUE AFUA_1G14080)-RELATED"/>
    <property type="match status" value="1"/>
</dbReference>
<gene>
    <name evidence="9" type="ORF">QC761_303910</name>
</gene>
<comment type="similarity">
    <text evidence="5">Belongs to the SAT4 family.</text>
</comment>
<evidence type="ECO:0000256" key="1">
    <source>
        <dbReference type="ARBA" id="ARBA00004141"/>
    </source>
</evidence>
<evidence type="ECO:0000256" key="4">
    <source>
        <dbReference type="ARBA" id="ARBA00023136"/>
    </source>
</evidence>
<evidence type="ECO:0000256" key="5">
    <source>
        <dbReference type="ARBA" id="ARBA00038359"/>
    </source>
</evidence>
<feature type="transmembrane region" description="Helical" evidence="7">
    <location>
        <begin position="253"/>
        <end position="275"/>
    </location>
</feature>
<feature type="transmembrane region" description="Helical" evidence="7">
    <location>
        <begin position="182"/>
        <end position="208"/>
    </location>
</feature>
<evidence type="ECO:0000256" key="3">
    <source>
        <dbReference type="ARBA" id="ARBA00022989"/>
    </source>
</evidence>
<accession>A0ABR0FK40</accession>
<evidence type="ECO:0000313" key="10">
    <source>
        <dbReference type="Proteomes" id="UP001322138"/>
    </source>
</evidence>
<feature type="compositionally biased region" description="Polar residues" evidence="6">
    <location>
        <begin position="428"/>
        <end position="441"/>
    </location>
</feature>
<feature type="transmembrane region" description="Helical" evidence="7">
    <location>
        <begin position="97"/>
        <end position="116"/>
    </location>
</feature>
<feature type="transmembrane region" description="Helical" evidence="7">
    <location>
        <begin position="55"/>
        <end position="77"/>
    </location>
</feature>
<protein>
    <recommendedName>
        <fullName evidence="8">Rhodopsin domain-containing protein</fullName>
    </recommendedName>
</protein>
<dbReference type="RefSeq" id="XP_062733316.1">
    <property type="nucleotide sequence ID" value="XM_062877536.1"/>
</dbReference>